<accession>A0A1G2B6U6</accession>
<comment type="caution">
    <text evidence="2">The sequence shown here is derived from an EMBL/GenBank/DDBJ whole genome shotgun (WGS) entry which is preliminary data.</text>
</comment>
<dbReference type="EMBL" id="MHKE01000012">
    <property type="protein sequence ID" value="OGY83947.1"/>
    <property type="molecule type" value="Genomic_DNA"/>
</dbReference>
<dbReference type="Proteomes" id="UP000179164">
    <property type="component" value="Unassembled WGS sequence"/>
</dbReference>
<proteinExistence type="predicted"/>
<evidence type="ECO:0000313" key="2">
    <source>
        <dbReference type="EMBL" id="OGY83947.1"/>
    </source>
</evidence>
<evidence type="ECO:0000256" key="1">
    <source>
        <dbReference type="SAM" id="MobiDB-lite"/>
    </source>
</evidence>
<protein>
    <submittedName>
        <fullName evidence="2">Uncharacterized protein</fullName>
    </submittedName>
</protein>
<dbReference type="AlphaFoldDB" id="A0A1G2B6U6"/>
<name>A0A1G2B6U6_9BACT</name>
<dbReference type="Gene3D" id="3.90.79.10">
    <property type="entry name" value="Nucleoside Triphosphate Pyrophosphohydrolase"/>
    <property type="match status" value="1"/>
</dbReference>
<gene>
    <name evidence="2" type="ORF">A2898_01575</name>
</gene>
<organism evidence="2 3">
    <name type="scientific">Candidatus Kerfeldbacteria bacterium RIFCSPLOWO2_01_FULL_48_11</name>
    <dbReference type="NCBI Taxonomy" id="1798543"/>
    <lineage>
        <taxon>Bacteria</taxon>
        <taxon>Candidatus Kerfeldiibacteriota</taxon>
    </lineage>
</organism>
<sequence>MRERTIYPEGLHGQPESNSAPTFLDGLRPGDTILQRTAGNERVNQRLWVADVSDWDVIDMAVRKKIVHLHGILEGPSKGDMTVQVVKDFATGSVWVEDEQGVRIPEFDGDIEILSPHDTAPPPSATRPRNQEEMRALLEDRELHKTTVPVFDESGRPLGEIDYAVDGDRIDVIAVRTVPSENVEQTAEKPKEHIYLTNEQGNVIPERATRAEARASDKRYLVVTTLIFHGAEVLLQHRSSEKEIDAGRISSSAHGVAKEVFTDQGKKRVNNTDIAATVNSALETNEELRHGAAPFSIQVWPGTKDELFAYAEKSQINDPNTVYMVPEALIGSGGYPLGSTDAKRTRAISTGFIFSQDAPEIHIDPAELSATEWKRPSTFVDDSQMTQDLQACVDTLTSQHIRDTQESGVLGAHLARKALTELISGKRGLPRQL</sequence>
<feature type="region of interest" description="Disordered" evidence="1">
    <location>
        <begin position="1"/>
        <end position="22"/>
    </location>
</feature>
<reference evidence="2 3" key="1">
    <citation type="journal article" date="2016" name="Nat. Commun.">
        <title>Thousands of microbial genomes shed light on interconnected biogeochemical processes in an aquifer system.</title>
        <authorList>
            <person name="Anantharaman K."/>
            <person name="Brown C.T."/>
            <person name="Hug L.A."/>
            <person name="Sharon I."/>
            <person name="Castelle C.J."/>
            <person name="Probst A.J."/>
            <person name="Thomas B.C."/>
            <person name="Singh A."/>
            <person name="Wilkins M.J."/>
            <person name="Karaoz U."/>
            <person name="Brodie E.L."/>
            <person name="Williams K.H."/>
            <person name="Hubbard S.S."/>
            <person name="Banfield J.F."/>
        </authorList>
    </citation>
    <scope>NUCLEOTIDE SEQUENCE [LARGE SCALE GENOMIC DNA]</scope>
</reference>
<evidence type="ECO:0000313" key="3">
    <source>
        <dbReference type="Proteomes" id="UP000179164"/>
    </source>
</evidence>